<dbReference type="Proteomes" id="UP000070544">
    <property type="component" value="Unassembled WGS sequence"/>
</dbReference>
<proteinExistence type="predicted"/>
<feature type="domain" description="AB hydrolase-1" evidence="1">
    <location>
        <begin position="96"/>
        <end position="177"/>
    </location>
</feature>
<dbReference type="InterPro" id="IPR000073">
    <property type="entry name" value="AB_hydrolase_1"/>
</dbReference>
<dbReference type="GO" id="GO:0046464">
    <property type="term" value="P:acylglycerol catabolic process"/>
    <property type="evidence" value="ECO:0007669"/>
    <property type="project" value="TreeGrafter"/>
</dbReference>
<name>A0A139B0T4_GONPJ</name>
<dbReference type="InterPro" id="IPR029058">
    <property type="entry name" value="AB_hydrolase_fold"/>
</dbReference>
<keyword evidence="3" id="KW-1185">Reference proteome</keyword>
<dbReference type="GO" id="GO:0016020">
    <property type="term" value="C:membrane"/>
    <property type="evidence" value="ECO:0007669"/>
    <property type="project" value="TreeGrafter"/>
</dbReference>
<dbReference type="SUPFAM" id="SSF53474">
    <property type="entry name" value="alpha/beta-Hydrolases"/>
    <property type="match status" value="1"/>
</dbReference>
<dbReference type="EMBL" id="KQ965731">
    <property type="protein sequence ID" value="KXS22577.1"/>
    <property type="molecule type" value="Genomic_DNA"/>
</dbReference>
<gene>
    <name evidence="2" type="ORF">M427DRAFT_27097</name>
</gene>
<dbReference type="Gene3D" id="3.40.50.1820">
    <property type="entry name" value="alpha/beta hydrolase"/>
    <property type="match status" value="1"/>
</dbReference>
<dbReference type="GO" id="GO:0047372">
    <property type="term" value="F:monoacylglycerol lipase activity"/>
    <property type="evidence" value="ECO:0007669"/>
    <property type="project" value="TreeGrafter"/>
</dbReference>
<dbReference type="OrthoDB" id="284184at2759"/>
<evidence type="ECO:0000313" key="3">
    <source>
        <dbReference type="Proteomes" id="UP000070544"/>
    </source>
</evidence>
<sequence>MVELTLAQKLFRAQMCVMGYLFPDYTAKRVVDMFGQTQKRPIPEAEKQSEALARVKKFELAPMTEDFFTPSTSYECQTWLQGYEYGPEDGGKGTAVLIHGYSGRATQFYALIPLLAARGYRVIALDMPACGASPGDIANPVTFSNALEALIRANSIHPNILIGHSMGALVSIFFASLCRRSPYLDKLERIAVVGTQDSAVDFLNLFGEMVGVSGTAAAELLLPELQKRTADLDVKTIVTSQHIKNINVPVLFIHDSADKEVNVSNSRNIVAVAQAIVDERQKAREGAGGADDEFAKFEFRYVETEGLGHQRILRDAKVINMIVDFVEEIAGPPRDGAGAGVAAVTA</sequence>
<organism evidence="2 3">
    <name type="scientific">Gonapodya prolifera (strain JEL478)</name>
    <name type="common">Monoblepharis prolifera</name>
    <dbReference type="NCBI Taxonomy" id="1344416"/>
    <lineage>
        <taxon>Eukaryota</taxon>
        <taxon>Fungi</taxon>
        <taxon>Fungi incertae sedis</taxon>
        <taxon>Chytridiomycota</taxon>
        <taxon>Chytridiomycota incertae sedis</taxon>
        <taxon>Monoblepharidomycetes</taxon>
        <taxon>Monoblepharidales</taxon>
        <taxon>Gonapodyaceae</taxon>
        <taxon>Gonapodya</taxon>
    </lineage>
</organism>
<dbReference type="PANTHER" id="PTHR43798">
    <property type="entry name" value="MONOACYLGLYCEROL LIPASE"/>
    <property type="match status" value="1"/>
</dbReference>
<accession>A0A139B0T4</accession>
<keyword evidence="2" id="KW-0378">Hydrolase</keyword>
<evidence type="ECO:0000259" key="1">
    <source>
        <dbReference type="Pfam" id="PF00561"/>
    </source>
</evidence>
<protein>
    <submittedName>
        <fullName evidence="2">Alpha/beta-hydrolase</fullName>
    </submittedName>
</protein>
<dbReference type="InterPro" id="IPR050266">
    <property type="entry name" value="AB_hydrolase_sf"/>
</dbReference>
<evidence type="ECO:0000313" key="2">
    <source>
        <dbReference type="EMBL" id="KXS22577.1"/>
    </source>
</evidence>
<dbReference type="Pfam" id="PF00561">
    <property type="entry name" value="Abhydrolase_1"/>
    <property type="match status" value="1"/>
</dbReference>
<dbReference type="AlphaFoldDB" id="A0A139B0T4"/>
<dbReference type="OMA" id="VAFENII"/>
<reference evidence="2 3" key="1">
    <citation type="journal article" date="2015" name="Genome Biol. Evol.">
        <title>Phylogenomic analyses indicate that early fungi evolved digesting cell walls of algal ancestors of land plants.</title>
        <authorList>
            <person name="Chang Y."/>
            <person name="Wang S."/>
            <person name="Sekimoto S."/>
            <person name="Aerts A.L."/>
            <person name="Choi C."/>
            <person name="Clum A."/>
            <person name="LaButti K.M."/>
            <person name="Lindquist E.A."/>
            <person name="Yee Ngan C."/>
            <person name="Ohm R.A."/>
            <person name="Salamov A.A."/>
            <person name="Grigoriev I.V."/>
            <person name="Spatafora J.W."/>
            <person name="Berbee M.L."/>
        </authorList>
    </citation>
    <scope>NUCLEOTIDE SEQUENCE [LARGE SCALE GENOMIC DNA]</scope>
    <source>
        <strain evidence="2 3">JEL478</strain>
    </source>
</reference>
<dbReference type="PANTHER" id="PTHR43798:SF5">
    <property type="entry name" value="MONOACYLGLYCEROL LIPASE ABHD6"/>
    <property type="match status" value="1"/>
</dbReference>